<reference evidence="2" key="1">
    <citation type="submission" date="2017-09" db="EMBL/GenBank/DDBJ databases">
        <title>Depth-based differentiation of microbial function through sediment-hosted aquifers and enrichment of novel symbionts in the deep terrestrial subsurface.</title>
        <authorList>
            <person name="Probst A.J."/>
            <person name="Ladd B."/>
            <person name="Jarett J.K."/>
            <person name="Geller-Mcgrath D.E."/>
            <person name="Sieber C.M.K."/>
            <person name="Emerson J.B."/>
            <person name="Anantharaman K."/>
            <person name="Thomas B.C."/>
            <person name="Malmstrom R."/>
            <person name="Stieglmeier M."/>
            <person name="Klingl A."/>
            <person name="Woyke T."/>
            <person name="Ryan C.M."/>
            <person name="Banfield J.F."/>
        </authorList>
    </citation>
    <scope>NUCLEOTIDE SEQUENCE [LARGE SCALE GENOMIC DNA]</scope>
</reference>
<dbReference type="InterPro" id="IPR036249">
    <property type="entry name" value="Thioredoxin-like_sf"/>
</dbReference>
<protein>
    <submittedName>
        <fullName evidence="1">Uncharacterized protein</fullName>
    </submittedName>
</protein>
<evidence type="ECO:0000313" key="2">
    <source>
        <dbReference type="Proteomes" id="UP000228533"/>
    </source>
</evidence>
<accession>A0A2M6WUD6</accession>
<dbReference type="InterPro" id="IPR017937">
    <property type="entry name" value="Thioredoxin_CS"/>
</dbReference>
<dbReference type="SUPFAM" id="SSF52833">
    <property type="entry name" value="Thioredoxin-like"/>
    <property type="match status" value="1"/>
</dbReference>
<sequence>MKYKLWLPAVLTLMILPVAIWALVVQKQVIVAQTPVLATSGLILYYGDTCPHCKIVQDFLDSSGAAEKLTWEHKEVYRNSTNAAELTKRAESCGLDIKSIGVPFLWADGQCLIGDEPIINYFKQKINYAQ</sequence>
<dbReference type="PROSITE" id="PS00194">
    <property type="entry name" value="THIOREDOXIN_1"/>
    <property type="match status" value="1"/>
</dbReference>
<name>A0A2M6WUD6_9BACT</name>
<dbReference type="Gene3D" id="3.40.30.10">
    <property type="entry name" value="Glutaredoxin"/>
    <property type="match status" value="1"/>
</dbReference>
<dbReference type="Proteomes" id="UP000228533">
    <property type="component" value="Unassembled WGS sequence"/>
</dbReference>
<proteinExistence type="predicted"/>
<evidence type="ECO:0000313" key="1">
    <source>
        <dbReference type="EMBL" id="PIT96418.1"/>
    </source>
</evidence>
<gene>
    <name evidence="1" type="ORF">COT94_00450</name>
</gene>
<dbReference type="PROSITE" id="PS51354">
    <property type="entry name" value="GLUTAREDOXIN_2"/>
    <property type="match status" value="1"/>
</dbReference>
<dbReference type="AlphaFoldDB" id="A0A2M6WUD6"/>
<organism evidence="1 2">
    <name type="scientific">Candidatus Falkowbacteria bacterium CG10_big_fil_rev_8_21_14_0_10_37_14</name>
    <dbReference type="NCBI Taxonomy" id="1974561"/>
    <lineage>
        <taxon>Bacteria</taxon>
        <taxon>Candidatus Falkowiibacteriota</taxon>
    </lineage>
</organism>
<comment type="caution">
    <text evidence="1">The sequence shown here is derived from an EMBL/GenBank/DDBJ whole genome shotgun (WGS) entry which is preliminary data.</text>
</comment>
<dbReference type="EMBL" id="PFAM01000004">
    <property type="protein sequence ID" value="PIT96418.1"/>
    <property type="molecule type" value="Genomic_DNA"/>
</dbReference>